<feature type="compositionally biased region" description="Polar residues" evidence="1">
    <location>
        <begin position="266"/>
        <end position="279"/>
    </location>
</feature>
<gene>
    <name evidence="2" type="ORF">GRF29_28g1533259</name>
</gene>
<comment type="caution">
    <text evidence="2">The sequence shown here is derived from an EMBL/GenBank/DDBJ whole genome shotgun (WGS) entry which is preliminary data.</text>
</comment>
<dbReference type="EMBL" id="WVTA01000004">
    <property type="protein sequence ID" value="KAK3213927.1"/>
    <property type="molecule type" value="Genomic_DNA"/>
</dbReference>
<organism evidence="2 3">
    <name type="scientific">Pseudopithomyces chartarum</name>
    <dbReference type="NCBI Taxonomy" id="1892770"/>
    <lineage>
        <taxon>Eukaryota</taxon>
        <taxon>Fungi</taxon>
        <taxon>Dikarya</taxon>
        <taxon>Ascomycota</taxon>
        <taxon>Pezizomycotina</taxon>
        <taxon>Dothideomycetes</taxon>
        <taxon>Pleosporomycetidae</taxon>
        <taxon>Pleosporales</taxon>
        <taxon>Massarineae</taxon>
        <taxon>Didymosphaeriaceae</taxon>
        <taxon>Pseudopithomyces</taxon>
    </lineage>
</organism>
<evidence type="ECO:0000313" key="3">
    <source>
        <dbReference type="Proteomes" id="UP001280581"/>
    </source>
</evidence>
<reference evidence="2 3" key="1">
    <citation type="submission" date="2021-02" db="EMBL/GenBank/DDBJ databases">
        <title>Genome assembly of Pseudopithomyces chartarum.</title>
        <authorList>
            <person name="Jauregui R."/>
            <person name="Singh J."/>
            <person name="Voisey C."/>
        </authorList>
    </citation>
    <scope>NUCLEOTIDE SEQUENCE [LARGE SCALE GENOMIC DNA]</scope>
    <source>
        <strain evidence="2 3">AGR01</strain>
    </source>
</reference>
<evidence type="ECO:0000256" key="1">
    <source>
        <dbReference type="SAM" id="MobiDB-lite"/>
    </source>
</evidence>
<feature type="region of interest" description="Disordered" evidence="1">
    <location>
        <begin position="264"/>
        <end position="286"/>
    </location>
</feature>
<dbReference type="AlphaFoldDB" id="A0AAN6M2Y1"/>
<protein>
    <submittedName>
        <fullName evidence="2">Uncharacterized protein</fullName>
    </submittedName>
</protein>
<evidence type="ECO:0000313" key="2">
    <source>
        <dbReference type="EMBL" id="KAK3213927.1"/>
    </source>
</evidence>
<proteinExistence type="predicted"/>
<sequence length="358" mass="41398">MCRFMRIHHECGHITLLTHATSVRLCERAFSIGLVQDVHKAPAFCTPFGKYGRNDVYNEDLVYDIEMDHSNCHECHFAEGTPECGDQSDQSEHEQGLNQMETRLLREMSRIVKTNKRMKDDTEIPALVATIEHDWLRGMLAINSDGNFALCQRVLDLLRDVYRTVQEALGNCNTGIPEILVTYDFFDALEKYKDASQLISYFLEIFWLIEHLSERRSCQNQICKLAELCKLTFDGPQAAPVNPEHEYLLEEYVNTPFNFRDKTKAQKSFNESPSGTASKIDSPKEKVQYRAEPLAFRRDDYTSSEPRGYSYRNERKPPTIKVVPRSTEEREKYGKLSVHYFSEQPNITDSILLSELDI</sequence>
<dbReference type="Proteomes" id="UP001280581">
    <property type="component" value="Unassembled WGS sequence"/>
</dbReference>
<accession>A0AAN6M2Y1</accession>
<keyword evidence="3" id="KW-1185">Reference proteome</keyword>
<name>A0AAN6M2Y1_9PLEO</name>